<dbReference type="Proteomes" id="UP000199227">
    <property type="component" value="Unassembled WGS sequence"/>
</dbReference>
<dbReference type="InterPro" id="IPR027417">
    <property type="entry name" value="P-loop_NTPase"/>
</dbReference>
<dbReference type="RefSeq" id="WP_092913076.1">
    <property type="nucleotide sequence ID" value="NZ_FOXB01000028.1"/>
</dbReference>
<dbReference type="AlphaFoldDB" id="A0A1I5RQI5"/>
<evidence type="ECO:0000313" key="2">
    <source>
        <dbReference type="Proteomes" id="UP000199227"/>
    </source>
</evidence>
<dbReference type="SUPFAM" id="SSF52540">
    <property type="entry name" value="P-loop containing nucleoside triphosphate hydrolases"/>
    <property type="match status" value="1"/>
</dbReference>
<evidence type="ECO:0000313" key="1">
    <source>
        <dbReference type="EMBL" id="SFP60802.1"/>
    </source>
</evidence>
<name>A0A1I5RQI5_9BACT</name>
<gene>
    <name evidence="1" type="ORF">SAMN05216234_12820</name>
</gene>
<dbReference type="OrthoDB" id="378710at2"/>
<dbReference type="EMBL" id="FOXB01000028">
    <property type="protein sequence ID" value="SFP60802.1"/>
    <property type="molecule type" value="Genomic_DNA"/>
</dbReference>
<sequence>MIELEDLKLYLKSLPNEIRDPVDLKKAKRDFFYCIKNYFPHHIAFSKQETSAFRKFVYSKLDTLTKTDKEILLTAYRGAAKTTTVSNLYLLWKLTHKEKRFFIIISSTETLAKDIFDLIKEELEHNTHFKQDFNIEVIKSTTTEIVIKVDDFLCKIACYGAGAKIRGKRFLSFRPDLIILDDIENDENVLSKTQRDKLYNWYKKVVKKLPARGSHYNIIIVGTILHHDSLLSRIKDSVDFYQNFPLVLNFKTWKLDNLALDVDELKKEYAEDKEAFLQEYQNIPLSKDALTFPHYKTFDAMPKCDFYSIGVDPSMGKAKGDYFAIAIIGWQKKAKKLYLSAKGYKKNPTDMIYTITQTYIRYSKIARTIIAIETVAYQEFFKDVFKRHAKDTGLLIPVKEFKNNIPKEIRINSLAPLIKDETILIDSSSHLLIDELDTYPKSAHDDLLDASEMAKRAIDTGGGVDYELVRKKQRAFKALKRLKFA</sequence>
<dbReference type="STRING" id="223786.SAMN05216234_12820"/>
<dbReference type="Gene3D" id="3.30.420.240">
    <property type="match status" value="1"/>
</dbReference>
<dbReference type="Gene3D" id="3.40.50.300">
    <property type="entry name" value="P-loop containing nucleotide triphosphate hydrolases"/>
    <property type="match status" value="1"/>
</dbReference>
<organism evidence="1 2">
    <name type="scientific">Hydrogenimonas thermophila</name>
    <dbReference type="NCBI Taxonomy" id="223786"/>
    <lineage>
        <taxon>Bacteria</taxon>
        <taxon>Pseudomonadati</taxon>
        <taxon>Campylobacterota</taxon>
        <taxon>Epsilonproteobacteria</taxon>
        <taxon>Campylobacterales</taxon>
        <taxon>Hydrogenimonadaceae</taxon>
        <taxon>Hydrogenimonas</taxon>
    </lineage>
</organism>
<reference evidence="1 2" key="1">
    <citation type="submission" date="2016-10" db="EMBL/GenBank/DDBJ databases">
        <authorList>
            <person name="de Groot N.N."/>
        </authorList>
    </citation>
    <scope>NUCLEOTIDE SEQUENCE [LARGE SCALE GENOMIC DNA]</scope>
    <source>
        <strain evidence="1 2">EP1-55-1</strain>
    </source>
</reference>
<protein>
    <submittedName>
        <fullName evidence="1">Phage uncharacterized protein (Putative large terminase), C-terminal domain-containing protein</fullName>
    </submittedName>
</protein>
<dbReference type="NCBIfam" id="TIGR01630">
    <property type="entry name" value="psiM2_ORF9"/>
    <property type="match status" value="1"/>
</dbReference>
<keyword evidence="2" id="KW-1185">Reference proteome</keyword>
<accession>A0A1I5RQI5</accession>
<proteinExistence type="predicted"/>
<dbReference type="InterPro" id="IPR006517">
    <property type="entry name" value="Phage_terminase_lsu-like_C"/>
</dbReference>